<organism evidence="1 2">
    <name type="scientific">Lancefieldella parvula</name>
    <dbReference type="NCBI Taxonomy" id="1382"/>
    <lineage>
        <taxon>Bacteria</taxon>
        <taxon>Bacillati</taxon>
        <taxon>Actinomycetota</taxon>
        <taxon>Coriobacteriia</taxon>
        <taxon>Coriobacteriales</taxon>
        <taxon>Atopobiaceae</taxon>
        <taxon>Lancefieldella</taxon>
    </lineage>
</organism>
<accession>A0A9D5X3H2</accession>
<reference evidence="1" key="1">
    <citation type="submission" date="2020-04" db="EMBL/GenBank/DDBJ databases">
        <title>Deep metagenomics examines the oral microbiome during advanced dental caries in children, revealing novel taxa and co-occurrences with host molecules.</title>
        <authorList>
            <person name="Baker J.L."/>
            <person name="Morton J.T."/>
            <person name="Dinis M."/>
            <person name="Alvarez R."/>
            <person name="Tran N.C."/>
            <person name="Knight R."/>
            <person name="Edlund A."/>
        </authorList>
    </citation>
    <scope>NUCLEOTIDE SEQUENCE</scope>
    <source>
        <strain evidence="1">JCVI_3_bin.11</strain>
    </source>
</reference>
<dbReference type="AlphaFoldDB" id="A0A9D5X3H2"/>
<comment type="caution">
    <text evidence="1">The sequence shown here is derived from an EMBL/GenBank/DDBJ whole genome shotgun (WGS) entry which is preliminary data.</text>
</comment>
<sequence length="357" mass="41401">MRDLSLLQYDIKNSDVRQIYCDAIASYNVGAYRSTLLTMWLAAYVDLISKIELVANNGSIKDFQDKIKFIQENPNEKSISVSLEIEREIINKAKDCNLIDSEGERALNALRNCRHKCAHPMIGSSYIFSPTEEETRYLVSSIVDNCLSLSSLPKNNKIIGYFYKDLVENFPLSEDLFDFFRTRYVKNLPENTQRNLVKIIIKGAVNQTTKEELQNLGVNSNNPEIVSKRCIQLVNIIYQINSSMLKEVFKSLSESLIEKNQMRFIGVFSKFKFFTEELSVDQMSICKAKYQNIKNNKDQLCWELFLNGFPADSELKKEADKLFESIEFQSSEENFQKLIDYGFFDRRILIEKCLELL</sequence>
<proteinExistence type="predicted"/>
<feature type="non-terminal residue" evidence="1">
    <location>
        <position position="357"/>
    </location>
</feature>
<dbReference type="EMBL" id="JABZGU010000063">
    <property type="protein sequence ID" value="MBF4802876.1"/>
    <property type="molecule type" value="Genomic_DNA"/>
</dbReference>
<gene>
    <name evidence="1" type="ORF">HXK24_03520</name>
</gene>
<evidence type="ECO:0000313" key="1">
    <source>
        <dbReference type="EMBL" id="MBF4802876.1"/>
    </source>
</evidence>
<dbReference type="Proteomes" id="UP000787322">
    <property type="component" value="Unassembled WGS sequence"/>
</dbReference>
<name>A0A9D5X3H2_9ACTN</name>
<protein>
    <submittedName>
        <fullName evidence="1">Uncharacterized protein</fullName>
    </submittedName>
</protein>
<evidence type="ECO:0000313" key="2">
    <source>
        <dbReference type="Proteomes" id="UP000787322"/>
    </source>
</evidence>